<evidence type="ECO:0000259" key="2">
    <source>
        <dbReference type="SMART" id="SM00922"/>
    </source>
</evidence>
<protein>
    <submittedName>
        <fullName evidence="3">Mandelate racemase/muconate lactonizing enzyme family protein</fullName>
    </submittedName>
</protein>
<dbReference type="GO" id="GO:0009063">
    <property type="term" value="P:amino acid catabolic process"/>
    <property type="evidence" value="ECO:0007669"/>
    <property type="project" value="InterPro"/>
</dbReference>
<dbReference type="Gene3D" id="3.30.390.10">
    <property type="entry name" value="Enolase-like, N-terminal domain"/>
    <property type="match status" value="1"/>
</dbReference>
<keyword evidence="1" id="KW-0456">Lyase</keyword>
<accession>A0A7J9SFF7</accession>
<dbReference type="Pfam" id="PF13378">
    <property type="entry name" value="MR_MLE_C"/>
    <property type="match status" value="1"/>
</dbReference>
<dbReference type="InterPro" id="IPR018110">
    <property type="entry name" value="Mandel_Rmase/mucon_lact_enz_CS"/>
</dbReference>
<name>A0A7J9SFF7_9EURY</name>
<evidence type="ECO:0000313" key="3">
    <source>
        <dbReference type="EMBL" id="MBB6644849.1"/>
    </source>
</evidence>
<dbReference type="SMART" id="SM00922">
    <property type="entry name" value="MR_MLE"/>
    <property type="match status" value="1"/>
</dbReference>
<dbReference type="SUPFAM" id="SSF51604">
    <property type="entry name" value="Enolase C-terminal domain-like"/>
    <property type="match status" value="1"/>
</dbReference>
<dbReference type="PANTHER" id="PTHR48080">
    <property type="entry name" value="D-GALACTONATE DEHYDRATASE-RELATED"/>
    <property type="match status" value="1"/>
</dbReference>
<dbReference type="InterPro" id="IPR013341">
    <property type="entry name" value="Mandelate_racemase_N_dom"/>
</dbReference>
<reference evidence="3 4" key="1">
    <citation type="submission" date="2020-08" db="EMBL/GenBank/DDBJ databases">
        <authorList>
            <person name="Seo M.-J."/>
        </authorList>
    </citation>
    <scope>NUCLEOTIDE SEQUENCE [LARGE SCALE GENOMIC DNA]</scope>
    <source>
        <strain evidence="3 4">MBLA0160</strain>
    </source>
</reference>
<dbReference type="SFLD" id="SFLDS00001">
    <property type="entry name" value="Enolase"/>
    <property type="match status" value="1"/>
</dbReference>
<evidence type="ECO:0000256" key="1">
    <source>
        <dbReference type="ARBA" id="ARBA00023239"/>
    </source>
</evidence>
<proteinExistence type="predicted"/>
<dbReference type="SUPFAM" id="SSF54826">
    <property type="entry name" value="Enolase N-terminal domain-like"/>
    <property type="match status" value="1"/>
</dbReference>
<evidence type="ECO:0000313" key="4">
    <source>
        <dbReference type="Proteomes" id="UP000546257"/>
    </source>
</evidence>
<dbReference type="EMBL" id="JACKXD010000001">
    <property type="protein sequence ID" value="MBB6644849.1"/>
    <property type="molecule type" value="Genomic_DNA"/>
</dbReference>
<dbReference type="PROSITE" id="PS00908">
    <property type="entry name" value="MR_MLE_1"/>
    <property type="match status" value="1"/>
</dbReference>
<dbReference type="InterPro" id="IPR029017">
    <property type="entry name" value="Enolase-like_N"/>
</dbReference>
<dbReference type="GO" id="GO:0016829">
    <property type="term" value="F:lyase activity"/>
    <property type="evidence" value="ECO:0007669"/>
    <property type="project" value="UniProtKB-KW"/>
</dbReference>
<dbReference type="InterPro" id="IPR036849">
    <property type="entry name" value="Enolase-like_C_sf"/>
</dbReference>
<feature type="domain" description="Mandelate racemase/muconate lactonizing enzyme C-terminal" evidence="2">
    <location>
        <begin position="149"/>
        <end position="251"/>
    </location>
</feature>
<dbReference type="AlphaFoldDB" id="A0A7J9SFF7"/>
<dbReference type="Pfam" id="PF02746">
    <property type="entry name" value="MR_MLE_N"/>
    <property type="match status" value="1"/>
</dbReference>
<sequence length="379" mass="40792">MEIRTIDAVPLRRELDERFANAQKWITHREYCLVRIETADGAVGWGECWGPIAGTRELIEERIAPLLRGRDPTAVESIHEDLVFDLRSAYHSTVPAGAVSGVDLALWDLRGKAAGTAVATLLGGKRRESVPAYATGHFWPPADDFDAVRESVVAEARSHVDAGFDALKLKIGLERHFGWGPEYDLELVRSVREAVGDDVTLMADANHAYDLPAARRVADGLGAVDAAFFEEPLSPDRIDAWARLNLGSPVPIAGGECWAFAPEFRRAANAGAADVLQPDVTSAGGLTSARRAAEIGDAAGVATYPHVFGSAVALAASLQLIATLPGSPRLEFDRTPNPIREELAVDPIRNDGTDVPVPDGPGLGIEIDRATLDRFRTDR</sequence>
<dbReference type="CDD" id="cd03316">
    <property type="entry name" value="MR_like"/>
    <property type="match status" value="1"/>
</dbReference>
<dbReference type="PANTHER" id="PTHR48080:SF2">
    <property type="entry name" value="D-GALACTONATE DEHYDRATASE"/>
    <property type="match status" value="1"/>
</dbReference>
<dbReference type="SFLD" id="SFLDG00179">
    <property type="entry name" value="mandelate_racemase"/>
    <property type="match status" value="1"/>
</dbReference>
<organism evidence="3 4">
    <name type="scientific">Halobellus ruber</name>
    <dbReference type="NCBI Taxonomy" id="2761102"/>
    <lineage>
        <taxon>Archaea</taxon>
        <taxon>Methanobacteriati</taxon>
        <taxon>Methanobacteriota</taxon>
        <taxon>Stenosarchaea group</taxon>
        <taxon>Halobacteria</taxon>
        <taxon>Halobacteriales</taxon>
        <taxon>Haloferacaceae</taxon>
        <taxon>Halobellus</taxon>
    </lineage>
</organism>
<dbReference type="InterPro" id="IPR029065">
    <property type="entry name" value="Enolase_C-like"/>
</dbReference>
<gene>
    <name evidence="3" type="ORF">H5V44_00770</name>
</gene>
<dbReference type="Proteomes" id="UP000546257">
    <property type="component" value="Unassembled WGS sequence"/>
</dbReference>
<dbReference type="InterPro" id="IPR034593">
    <property type="entry name" value="DgoD-like"/>
</dbReference>
<dbReference type="Gene3D" id="3.20.20.120">
    <property type="entry name" value="Enolase-like C-terminal domain"/>
    <property type="match status" value="1"/>
</dbReference>
<dbReference type="RefSeq" id="WP_185191234.1">
    <property type="nucleotide sequence ID" value="NZ_JACKXD010000001.1"/>
</dbReference>
<comment type="caution">
    <text evidence="3">The sequence shown here is derived from an EMBL/GenBank/DDBJ whole genome shotgun (WGS) entry which is preliminary data.</text>
</comment>
<keyword evidence="4" id="KW-1185">Reference proteome</keyword>
<dbReference type="InterPro" id="IPR013342">
    <property type="entry name" value="Mandelate_racemase_C"/>
</dbReference>